<name>A0A1E7F166_9STRA</name>
<keyword evidence="3" id="KW-1185">Reference proteome</keyword>
<protein>
    <submittedName>
        <fullName evidence="2">Uncharacterized protein</fullName>
    </submittedName>
</protein>
<evidence type="ECO:0000313" key="2">
    <source>
        <dbReference type="EMBL" id="OEU11930.1"/>
    </source>
</evidence>
<evidence type="ECO:0000313" key="3">
    <source>
        <dbReference type="Proteomes" id="UP000095751"/>
    </source>
</evidence>
<gene>
    <name evidence="2" type="ORF">FRACYDRAFT_245054</name>
</gene>
<dbReference type="InParanoid" id="A0A1E7F166"/>
<dbReference type="KEGG" id="fcy:FRACYDRAFT_245054"/>
<keyword evidence="1" id="KW-0472">Membrane</keyword>
<dbReference type="Proteomes" id="UP000095751">
    <property type="component" value="Unassembled WGS sequence"/>
</dbReference>
<keyword evidence="1" id="KW-1133">Transmembrane helix</keyword>
<sequence>MENTALNGTTNATKNQEWKTKKGYGPSLVAVSLALLLSLYAGGYLRSGTNLPPSLHRDEKGMTNAVASSSSTSLVGSGTAQGGSSSRCDGFGCIISAYVEKFFNEECDKCLNFFENAQQLTRKEQSSLCQEIVSLVVGNNDLSEEQEKDGLAYCTLVLMPCASSTATPSECCQQQSKGLCS</sequence>
<evidence type="ECO:0000256" key="1">
    <source>
        <dbReference type="SAM" id="Phobius"/>
    </source>
</evidence>
<dbReference type="EMBL" id="KV784366">
    <property type="protein sequence ID" value="OEU11930.1"/>
    <property type="molecule type" value="Genomic_DNA"/>
</dbReference>
<accession>A0A1E7F166</accession>
<reference evidence="2 3" key="1">
    <citation type="submission" date="2016-09" db="EMBL/GenBank/DDBJ databases">
        <title>Extensive genetic diversity and differential bi-allelic expression allows diatom success in the polar Southern Ocean.</title>
        <authorList>
            <consortium name="DOE Joint Genome Institute"/>
            <person name="Mock T."/>
            <person name="Otillar R.P."/>
            <person name="Strauss J."/>
            <person name="Dupont C."/>
            <person name="Frickenhaus S."/>
            <person name="Maumus F."/>
            <person name="Mcmullan M."/>
            <person name="Sanges R."/>
            <person name="Schmutz J."/>
            <person name="Toseland A."/>
            <person name="Valas R."/>
            <person name="Veluchamy A."/>
            <person name="Ward B.J."/>
            <person name="Allen A."/>
            <person name="Barry K."/>
            <person name="Falciatore A."/>
            <person name="Ferrante M."/>
            <person name="Fortunato A.E."/>
            <person name="Gloeckner G."/>
            <person name="Gruber A."/>
            <person name="Hipkin R."/>
            <person name="Janech M."/>
            <person name="Kroth P."/>
            <person name="Leese F."/>
            <person name="Lindquist E."/>
            <person name="Lyon B.R."/>
            <person name="Martin J."/>
            <person name="Mayer C."/>
            <person name="Parker M."/>
            <person name="Quesneville H."/>
            <person name="Raymond J."/>
            <person name="Uhlig C."/>
            <person name="Valentin K.U."/>
            <person name="Worden A.Z."/>
            <person name="Armbrust E.V."/>
            <person name="Bowler C."/>
            <person name="Green B."/>
            <person name="Moulton V."/>
            <person name="Van Oosterhout C."/>
            <person name="Grigoriev I."/>
        </authorList>
    </citation>
    <scope>NUCLEOTIDE SEQUENCE [LARGE SCALE GENOMIC DNA]</scope>
    <source>
        <strain evidence="2 3">CCMP1102</strain>
    </source>
</reference>
<organism evidence="2 3">
    <name type="scientific">Fragilariopsis cylindrus CCMP1102</name>
    <dbReference type="NCBI Taxonomy" id="635003"/>
    <lineage>
        <taxon>Eukaryota</taxon>
        <taxon>Sar</taxon>
        <taxon>Stramenopiles</taxon>
        <taxon>Ochrophyta</taxon>
        <taxon>Bacillariophyta</taxon>
        <taxon>Bacillariophyceae</taxon>
        <taxon>Bacillariophycidae</taxon>
        <taxon>Bacillariales</taxon>
        <taxon>Bacillariaceae</taxon>
        <taxon>Fragilariopsis</taxon>
    </lineage>
</organism>
<feature type="transmembrane region" description="Helical" evidence="1">
    <location>
        <begin position="24"/>
        <end position="45"/>
    </location>
</feature>
<proteinExistence type="predicted"/>
<dbReference type="AlphaFoldDB" id="A0A1E7F166"/>
<keyword evidence="1" id="KW-0812">Transmembrane</keyword>